<accession>X0U0F1</accession>
<dbReference type="Gene3D" id="2.30.330.10">
    <property type="entry name" value="SpoA-like"/>
    <property type="match status" value="1"/>
</dbReference>
<sequence length="130" mass="14397">IGFEIKMSGRAGTMSLCIPFTVIEPVMDKIVTQGWLAYQRQLAAEDRSEDIARGLAATSVSLQAYLAETTITVRELLTLQPGDIIQTTKPVSSEVILQVEGENKYAGRMGRYKDHMAVKILRQAEVEEPL</sequence>
<proteinExistence type="predicted"/>
<evidence type="ECO:0000259" key="1">
    <source>
        <dbReference type="Pfam" id="PF01052"/>
    </source>
</evidence>
<dbReference type="Pfam" id="PF01052">
    <property type="entry name" value="FliMN_C"/>
    <property type="match status" value="1"/>
</dbReference>
<name>X0U0F1_9ZZZZ</name>
<reference evidence="2" key="1">
    <citation type="journal article" date="2014" name="Front. Microbiol.">
        <title>High frequency of phylogenetically diverse reductive dehalogenase-homologous genes in deep subseafloor sedimentary metagenomes.</title>
        <authorList>
            <person name="Kawai M."/>
            <person name="Futagami T."/>
            <person name="Toyoda A."/>
            <person name="Takaki Y."/>
            <person name="Nishi S."/>
            <person name="Hori S."/>
            <person name="Arai W."/>
            <person name="Tsubouchi T."/>
            <person name="Morono Y."/>
            <person name="Uchiyama I."/>
            <person name="Ito T."/>
            <person name="Fujiyama A."/>
            <person name="Inagaki F."/>
            <person name="Takami H."/>
        </authorList>
    </citation>
    <scope>NUCLEOTIDE SEQUENCE</scope>
    <source>
        <strain evidence="2">Expedition CK06-06</strain>
    </source>
</reference>
<dbReference type="PANTHER" id="PTHR30034:SF6">
    <property type="entry name" value="YOP PROTEINS TRANSLOCATION PROTEIN Q"/>
    <property type="match status" value="1"/>
</dbReference>
<dbReference type="SUPFAM" id="SSF101801">
    <property type="entry name" value="Surface presentation of antigens (SPOA)"/>
    <property type="match status" value="1"/>
</dbReference>
<dbReference type="AlphaFoldDB" id="X0U0F1"/>
<dbReference type="GO" id="GO:0071978">
    <property type="term" value="P:bacterial-type flagellum-dependent swarming motility"/>
    <property type="evidence" value="ECO:0007669"/>
    <property type="project" value="TreeGrafter"/>
</dbReference>
<dbReference type="InterPro" id="IPR001543">
    <property type="entry name" value="FliN-like_C"/>
</dbReference>
<dbReference type="InterPro" id="IPR036429">
    <property type="entry name" value="SpoA-like_sf"/>
</dbReference>
<feature type="domain" description="Flagellar motor switch protein FliN-like C-terminal" evidence="1">
    <location>
        <begin position="56"/>
        <end position="122"/>
    </location>
</feature>
<dbReference type="PANTHER" id="PTHR30034">
    <property type="entry name" value="FLAGELLAR MOTOR SWITCH PROTEIN FLIM"/>
    <property type="match status" value="1"/>
</dbReference>
<feature type="non-terminal residue" evidence="2">
    <location>
        <position position="1"/>
    </location>
</feature>
<gene>
    <name evidence="2" type="ORF">S01H1_23014</name>
</gene>
<protein>
    <recommendedName>
        <fullName evidence="1">Flagellar motor switch protein FliN-like C-terminal domain-containing protein</fullName>
    </recommendedName>
</protein>
<evidence type="ECO:0000313" key="2">
    <source>
        <dbReference type="EMBL" id="GAF93892.1"/>
    </source>
</evidence>
<dbReference type="EMBL" id="BARS01013149">
    <property type="protein sequence ID" value="GAF93892.1"/>
    <property type="molecule type" value="Genomic_DNA"/>
</dbReference>
<dbReference type="GO" id="GO:0050918">
    <property type="term" value="P:positive chemotaxis"/>
    <property type="evidence" value="ECO:0007669"/>
    <property type="project" value="TreeGrafter"/>
</dbReference>
<comment type="caution">
    <text evidence="2">The sequence shown here is derived from an EMBL/GenBank/DDBJ whole genome shotgun (WGS) entry which is preliminary data.</text>
</comment>
<organism evidence="2">
    <name type="scientific">marine sediment metagenome</name>
    <dbReference type="NCBI Taxonomy" id="412755"/>
    <lineage>
        <taxon>unclassified sequences</taxon>
        <taxon>metagenomes</taxon>
        <taxon>ecological metagenomes</taxon>
    </lineage>
</organism>